<dbReference type="Pfam" id="PF00078">
    <property type="entry name" value="RVT_1"/>
    <property type="match status" value="1"/>
</dbReference>
<keyword evidence="2" id="KW-0695">RNA-directed DNA polymerase</keyword>
<keyword evidence="3" id="KW-1185">Reference proteome</keyword>
<evidence type="ECO:0000259" key="1">
    <source>
        <dbReference type="Pfam" id="PF00078"/>
    </source>
</evidence>
<dbReference type="InterPro" id="IPR043502">
    <property type="entry name" value="DNA/RNA_pol_sf"/>
</dbReference>
<organism evidence="2 3">
    <name type="scientific">Tanacetum coccineum</name>
    <dbReference type="NCBI Taxonomy" id="301880"/>
    <lineage>
        <taxon>Eukaryota</taxon>
        <taxon>Viridiplantae</taxon>
        <taxon>Streptophyta</taxon>
        <taxon>Embryophyta</taxon>
        <taxon>Tracheophyta</taxon>
        <taxon>Spermatophyta</taxon>
        <taxon>Magnoliopsida</taxon>
        <taxon>eudicotyledons</taxon>
        <taxon>Gunneridae</taxon>
        <taxon>Pentapetalae</taxon>
        <taxon>asterids</taxon>
        <taxon>campanulids</taxon>
        <taxon>Asterales</taxon>
        <taxon>Asteraceae</taxon>
        <taxon>Asteroideae</taxon>
        <taxon>Anthemideae</taxon>
        <taxon>Anthemidinae</taxon>
        <taxon>Tanacetum</taxon>
    </lineage>
</organism>
<evidence type="ECO:0000313" key="2">
    <source>
        <dbReference type="EMBL" id="GJT74045.1"/>
    </source>
</evidence>
<dbReference type="EMBL" id="BQNB010018406">
    <property type="protein sequence ID" value="GJT74045.1"/>
    <property type="molecule type" value="Genomic_DNA"/>
</dbReference>
<dbReference type="SUPFAM" id="SSF56672">
    <property type="entry name" value="DNA/RNA polymerases"/>
    <property type="match status" value="1"/>
</dbReference>
<reference evidence="2" key="2">
    <citation type="submission" date="2022-01" db="EMBL/GenBank/DDBJ databases">
        <authorList>
            <person name="Yamashiro T."/>
            <person name="Shiraishi A."/>
            <person name="Satake H."/>
            <person name="Nakayama K."/>
        </authorList>
    </citation>
    <scope>NUCLEOTIDE SEQUENCE</scope>
</reference>
<name>A0ABQ5GEC0_9ASTR</name>
<evidence type="ECO:0000313" key="3">
    <source>
        <dbReference type="Proteomes" id="UP001151760"/>
    </source>
</evidence>
<keyword evidence="2" id="KW-0808">Transferase</keyword>
<accession>A0ABQ5GEC0</accession>
<sequence length="409" mass="46434">MKISSFIDSVKSPELAKRFSDKVPAIVNEMMERLDDFVQSEEAYASTELPKGEAAEAHRKLNHLVKDVRQRGKGSHGRDAPQPTKIINLISVNFMKDKKRKVREAIESWMNIPISFPTISSEDMSEEPLIVEAEVEGYLNKGPVERNPYGPGRVRWGNIKVTGENRAGATEEVLVNPSFPDQRVTIGGGLSETCREQLKCLLKDNIGVFAWEPSDMTVVTNEVAEWVKAGIVRPVRYPRISPIPSRSRWEMEPGECVLISKFLIQPAQKLLFASNIDFKVELVMGFSTSVFWIPTKATTKFKWPKRMKKKWHSTQIRGRRNLEAYVDDMVVKSKDEKMLLANIAKTFNNLKKINMKLNPKKCSFRVEEGKFLGWRGATLRASANAFPLRFVGLFPGMDDVTKPIDSFQQ</sequence>
<dbReference type="InterPro" id="IPR043128">
    <property type="entry name" value="Rev_trsase/Diguanyl_cyclase"/>
</dbReference>
<protein>
    <submittedName>
        <fullName evidence="2">Reverse transcriptase domain-containing protein</fullName>
    </submittedName>
</protein>
<keyword evidence="2" id="KW-0548">Nucleotidyltransferase</keyword>
<dbReference type="Gene3D" id="3.30.70.270">
    <property type="match status" value="1"/>
</dbReference>
<dbReference type="Proteomes" id="UP001151760">
    <property type="component" value="Unassembled WGS sequence"/>
</dbReference>
<gene>
    <name evidence="2" type="ORF">Tco_1033331</name>
</gene>
<reference evidence="2" key="1">
    <citation type="journal article" date="2022" name="Int. J. Mol. Sci.">
        <title>Draft Genome of Tanacetum Coccineum: Genomic Comparison of Closely Related Tanacetum-Family Plants.</title>
        <authorList>
            <person name="Yamashiro T."/>
            <person name="Shiraishi A."/>
            <person name="Nakayama K."/>
            <person name="Satake H."/>
        </authorList>
    </citation>
    <scope>NUCLEOTIDE SEQUENCE</scope>
</reference>
<dbReference type="GO" id="GO:0003964">
    <property type="term" value="F:RNA-directed DNA polymerase activity"/>
    <property type="evidence" value="ECO:0007669"/>
    <property type="project" value="UniProtKB-KW"/>
</dbReference>
<feature type="domain" description="Reverse transcriptase" evidence="1">
    <location>
        <begin position="315"/>
        <end position="374"/>
    </location>
</feature>
<proteinExistence type="predicted"/>
<comment type="caution">
    <text evidence="2">The sequence shown here is derived from an EMBL/GenBank/DDBJ whole genome shotgun (WGS) entry which is preliminary data.</text>
</comment>
<dbReference type="InterPro" id="IPR000477">
    <property type="entry name" value="RT_dom"/>
</dbReference>